<dbReference type="EMBL" id="PFWU01000030">
    <property type="protein sequence ID" value="PJA45577.1"/>
    <property type="molecule type" value="Genomic_DNA"/>
</dbReference>
<proteinExistence type="predicted"/>
<evidence type="ECO:0000313" key="3">
    <source>
        <dbReference type="Proteomes" id="UP000229385"/>
    </source>
</evidence>
<comment type="caution">
    <text evidence="2">The sequence shown here is derived from an EMBL/GenBank/DDBJ whole genome shotgun (WGS) entry which is preliminary data.</text>
</comment>
<accession>A0A2M7XCG9</accession>
<dbReference type="Proteomes" id="UP000229385">
    <property type="component" value="Unassembled WGS sequence"/>
</dbReference>
<name>A0A2M7XCG9_9BACT</name>
<feature type="compositionally biased region" description="Basic and acidic residues" evidence="1">
    <location>
        <begin position="375"/>
        <end position="385"/>
    </location>
</feature>
<evidence type="ECO:0000256" key="1">
    <source>
        <dbReference type="SAM" id="MobiDB-lite"/>
    </source>
</evidence>
<evidence type="ECO:0000313" key="2">
    <source>
        <dbReference type="EMBL" id="PJA45577.1"/>
    </source>
</evidence>
<feature type="compositionally biased region" description="Basic and acidic residues" evidence="1">
    <location>
        <begin position="394"/>
        <end position="403"/>
    </location>
</feature>
<feature type="region of interest" description="Disordered" evidence="1">
    <location>
        <begin position="375"/>
        <end position="416"/>
    </location>
</feature>
<feature type="compositionally biased region" description="Basic residues" evidence="1">
    <location>
        <begin position="407"/>
        <end position="416"/>
    </location>
</feature>
<protein>
    <submittedName>
        <fullName evidence="2">Uncharacterized protein</fullName>
    </submittedName>
</protein>
<gene>
    <name evidence="2" type="ORF">CO174_02640</name>
</gene>
<organism evidence="2 3">
    <name type="scientific">Candidatus Uhrbacteria bacterium CG_4_9_14_3_um_filter_50_9</name>
    <dbReference type="NCBI Taxonomy" id="1975035"/>
    <lineage>
        <taxon>Bacteria</taxon>
        <taxon>Candidatus Uhriibacteriota</taxon>
    </lineage>
</organism>
<dbReference type="AlphaFoldDB" id="A0A2M7XCG9"/>
<sequence>MSYARMEHDQIPEFELRDLNWNELQGVQDFVDYWGLDQEDWMVLYRMMESPERFVDGYFWGSEQPRWGSLSPIDMVRVAAELALEIQDADQAEEDNIDDRGPEDFGFEDMGARPFQRITLRRRRIKAMGDNVAACDRSARGAFYRNRSWSRQTKNQHQWEARAKRESKRFMPVPPPEAAEPIGRCWWDMSVHAQQLWRRAEKTRERIEREIRLEREYQATLEREARFLSWGEPPVMHGLTPAEAEQYETEYQDDRGYLWDRKDQRAFEGSDYLRRVHGIDDPYWDEIYAPAPESYRDDFDDWSDAPYWDDPYYDEDFDYPYTDSRDEVEDSDVDECGCRVGYCCPDCVRADAYERSLEADLETEAAYERQRQAELDVAIDDRSPEDFGLPAYEPRPDLPRDTTYRQPAKKGWKGPQWMRHKLRHCDRVRD</sequence>
<reference evidence="3" key="1">
    <citation type="submission" date="2017-09" db="EMBL/GenBank/DDBJ databases">
        <title>Depth-based differentiation of microbial function through sediment-hosted aquifers and enrichment of novel symbionts in the deep terrestrial subsurface.</title>
        <authorList>
            <person name="Probst A.J."/>
            <person name="Ladd B."/>
            <person name="Jarett J.K."/>
            <person name="Geller-Mcgrath D.E."/>
            <person name="Sieber C.M.K."/>
            <person name="Emerson J.B."/>
            <person name="Anantharaman K."/>
            <person name="Thomas B.C."/>
            <person name="Malmstrom R."/>
            <person name="Stieglmeier M."/>
            <person name="Klingl A."/>
            <person name="Woyke T."/>
            <person name="Ryan C.M."/>
            <person name="Banfield J.F."/>
        </authorList>
    </citation>
    <scope>NUCLEOTIDE SEQUENCE [LARGE SCALE GENOMIC DNA]</scope>
</reference>